<dbReference type="EMBL" id="CP073347">
    <property type="protein sequence ID" value="UTW11414.1"/>
    <property type="molecule type" value="Genomic_DNA"/>
</dbReference>
<evidence type="ECO:0000313" key="4">
    <source>
        <dbReference type="Proteomes" id="UP001058461"/>
    </source>
</evidence>
<dbReference type="PANTHER" id="PTHR42928:SF5">
    <property type="entry name" value="BLR1237 PROTEIN"/>
    <property type="match status" value="1"/>
</dbReference>
<accession>A0ABY5HHF7</accession>
<evidence type="ECO:0000256" key="1">
    <source>
        <dbReference type="ARBA" id="ARBA00006987"/>
    </source>
</evidence>
<dbReference type="SUPFAM" id="SSF53850">
    <property type="entry name" value="Periplasmic binding protein-like II"/>
    <property type="match status" value="1"/>
</dbReference>
<evidence type="ECO:0000313" key="3">
    <source>
        <dbReference type="EMBL" id="UTW11414.1"/>
    </source>
</evidence>
<keyword evidence="4" id="KW-1185">Reference proteome</keyword>
<feature type="signal peptide" evidence="2">
    <location>
        <begin position="1"/>
        <end position="22"/>
    </location>
</feature>
<evidence type="ECO:0000256" key="2">
    <source>
        <dbReference type="SAM" id="SignalP"/>
    </source>
</evidence>
<proteinExistence type="inferred from homology"/>
<dbReference type="InterPro" id="IPR005064">
    <property type="entry name" value="BUG"/>
</dbReference>
<gene>
    <name evidence="3" type="ORF">KDW95_19475</name>
</gene>
<comment type="similarity">
    <text evidence="1">Belongs to the UPF0065 (bug) family.</text>
</comment>
<reference evidence="3" key="1">
    <citation type="submission" date="2021-04" db="EMBL/GenBank/DDBJ databases">
        <title>Oceanospirillales bacteria with DddD are important DMSP degraders in coastal seawater.</title>
        <authorList>
            <person name="Liu J."/>
        </authorList>
    </citation>
    <scope>NUCLEOTIDE SEQUENCE</scope>
    <source>
        <strain evidence="3">D13-1</strain>
    </source>
</reference>
<dbReference type="CDD" id="cd07012">
    <property type="entry name" value="PBP2_Bug_TTT"/>
    <property type="match status" value="1"/>
</dbReference>
<dbReference type="PANTHER" id="PTHR42928">
    <property type="entry name" value="TRICARBOXYLATE-BINDING PROTEIN"/>
    <property type="match status" value="1"/>
</dbReference>
<dbReference type="Gene3D" id="3.40.190.150">
    <property type="entry name" value="Bordetella uptake gene, domain 1"/>
    <property type="match status" value="1"/>
</dbReference>
<feature type="chain" id="PRO_5047429769" evidence="2">
    <location>
        <begin position="23"/>
        <end position="324"/>
    </location>
</feature>
<dbReference type="Proteomes" id="UP001058461">
    <property type="component" value="Chromosome"/>
</dbReference>
<dbReference type="PIRSF" id="PIRSF017082">
    <property type="entry name" value="YflP"/>
    <property type="match status" value="1"/>
</dbReference>
<name>A0ABY5HHF7_9GAMM</name>
<keyword evidence="2" id="KW-0732">Signal</keyword>
<dbReference type="RefSeq" id="WP_255853454.1">
    <property type="nucleotide sequence ID" value="NZ_CP073347.1"/>
</dbReference>
<dbReference type="Gene3D" id="3.40.190.10">
    <property type="entry name" value="Periplasmic binding protein-like II"/>
    <property type="match status" value="1"/>
</dbReference>
<protein>
    <submittedName>
        <fullName evidence="3">Tripartite tricarboxylate transporter substrate binding protein</fullName>
    </submittedName>
</protein>
<dbReference type="Pfam" id="PF03401">
    <property type="entry name" value="TctC"/>
    <property type="match status" value="1"/>
</dbReference>
<dbReference type="InterPro" id="IPR042100">
    <property type="entry name" value="Bug_dom1"/>
</dbReference>
<sequence length="324" mass="33635">MTLTKAFLSLTLAALCAAPTMAQGWPSRPISVVVPFKAGGSSDLVARSFAAAIEENSLLGQPVSVVNVSGHSSVGARRVMDAAPDGYEFLVHETGLLGAEAAGIINFGYKDYKPVALTGVNCMAILVRKDSGYDNLNDLLAAASKDSGSIPFGVNIGGLNHMSGILLENTADAKFRFAQVGGSADNFAALTGGQTAVASVGAAGARNFTMTKDGELAEDSQVKAIALLADTTDPRLPNVPTAKQQGVDVSFCFGNYWLAPKSTPDEVVSAFASALEQASETDRIKAFYDDSLTTPEFLRGDAFAAYLDEQAALIGPVAKQATAK</sequence>
<organism evidence="3 4">
    <name type="scientific">Marinobacterium rhizophilum</name>
    <dbReference type="NCBI Taxonomy" id="420402"/>
    <lineage>
        <taxon>Bacteria</taxon>
        <taxon>Pseudomonadati</taxon>
        <taxon>Pseudomonadota</taxon>
        <taxon>Gammaproteobacteria</taxon>
        <taxon>Oceanospirillales</taxon>
        <taxon>Oceanospirillaceae</taxon>
        <taxon>Marinobacterium</taxon>
    </lineage>
</organism>